<comment type="caution">
    <text evidence="1">The sequence shown here is derived from an EMBL/GenBank/DDBJ whole genome shotgun (WGS) entry which is preliminary data.</text>
</comment>
<accession>A0AAW1WEV8</accession>
<dbReference type="AlphaFoldDB" id="A0AAW1WEV8"/>
<name>A0AAW1WEV8_RUBAR</name>
<sequence length="83" mass="9462">MPRVETPAQRRFGVLRRRLLGRDCRGDGWAQKWARRTGLLQIWIFGEAGAKETTPSVAEKQRRGWTEALKLAAELEARGRSEA</sequence>
<dbReference type="EMBL" id="JBEDUW010000006">
    <property type="protein sequence ID" value="KAK9922391.1"/>
    <property type="molecule type" value="Genomic_DNA"/>
</dbReference>
<proteinExistence type="predicted"/>
<evidence type="ECO:0000313" key="1">
    <source>
        <dbReference type="EMBL" id="KAK9922391.1"/>
    </source>
</evidence>
<keyword evidence="2" id="KW-1185">Reference proteome</keyword>
<protein>
    <submittedName>
        <fullName evidence="1">Uncharacterized protein</fullName>
    </submittedName>
</protein>
<dbReference type="Proteomes" id="UP001457282">
    <property type="component" value="Unassembled WGS sequence"/>
</dbReference>
<organism evidence="1 2">
    <name type="scientific">Rubus argutus</name>
    <name type="common">Southern blackberry</name>
    <dbReference type="NCBI Taxonomy" id="59490"/>
    <lineage>
        <taxon>Eukaryota</taxon>
        <taxon>Viridiplantae</taxon>
        <taxon>Streptophyta</taxon>
        <taxon>Embryophyta</taxon>
        <taxon>Tracheophyta</taxon>
        <taxon>Spermatophyta</taxon>
        <taxon>Magnoliopsida</taxon>
        <taxon>eudicotyledons</taxon>
        <taxon>Gunneridae</taxon>
        <taxon>Pentapetalae</taxon>
        <taxon>rosids</taxon>
        <taxon>fabids</taxon>
        <taxon>Rosales</taxon>
        <taxon>Rosaceae</taxon>
        <taxon>Rosoideae</taxon>
        <taxon>Rosoideae incertae sedis</taxon>
        <taxon>Rubus</taxon>
    </lineage>
</organism>
<evidence type="ECO:0000313" key="2">
    <source>
        <dbReference type="Proteomes" id="UP001457282"/>
    </source>
</evidence>
<gene>
    <name evidence="1" type="ORF">M0R45_030856</name>
</gene>
<reference evidence="1 2" key="1">
    <citation type="journal article" date="2023" name="G3 (Bethesda)">
        <title>A chromosome-length genome assembly and annotation of blackberry (Rubus argutus, cv. 'Hillquist').</title>
        <authorList>
            <person name="Bruna T."/>
            <person name="Aryal R."/>
            <person name="Dudchenko O."/>
            <person name="Sargent D.J."/>
            <person name="Mead D."/>
            <person name="Buti M."/>
            <person name="Cavallini A."/>
            <person name="Hytonen T."/>
            <person name="Andres J."/>
            <person name="Pham M."/>
            <person name="Weisz D."/>
            <person name="Mascagni F."/>
            <person name="Usai G."/>
            <person name="Natali L."/>
            <person name="Bassil N."/>
            <person name="Fernandez G.E."/>
            <person name="Lomsadze A."/>
            <person name="Armour M."/>
            <person name="Olukolu B."/>
            <person name="Poorten T."/>
            <person name="Britton C."/>
            <person name="Davik J."/>
            <person name="Ashrafi H."/>
            <person name="Aiden E.L."/>
            <person name="Borodovsky M."/>
            <person name="Worthington M."/>
        </authorList>
    </citation>
    <scope>NUCLEOTIDE SEQUENCE [LARGE SCALE GENOMIC DNA]</scope>
    <source>
        <strain evidence="1">PI 553951</strain>
    </source>
</reference>